<reference evidence="1" key="1">
    <citation type="submission" date="2021-08" db="EMBL/GenBank/DDBJ databases">
        <title>WGS assembly of Ceratopteris richardii.</title>
        <authorList>
            <person name="Marchant D.B."/>
            <person name="Chen G."/>
            <person name="Jenkins J."/>
            <person name="Shu S."/>
            <person name="Leebens-Mack J."/>
            <person name="Grimwood J."/>
            <person name="Schmutz J."/>
            <person name="Soltis P."/>
            <person name="Soltis D."/>
            <person name="Chen Z.-H."/>
        </authorList>
    </citation>
    <scope>NUCLEOTIDE SEQUENCE</scope>
    <source>
        <strain evidence="1">Whitten #5841</strain>
        <tissue evidence="1">Leaf</tissue>
    </source>
</reference>
<gene>
    <name evidence="1" type="ORF">KP509_03G012800</name>
</gene>
<dbReference type="Proteomes" id="UP000825935">
    <property type="component" value="Chromosome 3"/>
</dbReference>
<organism evidence="1 2">
    <name type="scientific">Ceratopteris richardii</name>
    <name type="common">Triangle waterfern</name>
    <dbReference type="NCBI Taxonomy" id="49495"/>
    <lineage>
        <taxon>Eukaryota</taxon>
        <taxon>Viridiplantae</taxon>
        <taxon>Streptophyta</taxon>
        <taxon>Embryophyta</taxon>
        <taxon>Tracheophyta</taxon>
        <taxon>Polypodiopsida</taxon>
        <taxon>Polypodiidae</taxon>
        <taxon>Polypodiales</taxon>
        <taxon>Pteridineae</taxon>
        <taxon>Pteridaceae</taxon>
        <taxon>Parkerioideae</taxon>
        <taxon>Ceratopteris</taxon>
    </lineage>
</organism>
<keyword evidence="2" id="KW-1185">Reference proteome</keyword>
<proteinExistence type="predicted"/>
<sequence>MISQRSWLCLPLVSNSCRWLSSWRWRSPFLAVLLVSSIPRPVTRINTQQHSGSFLPSVAIHPPCRVSRHSPRQDTSSSVVIDPQVICRDTPSRDRAPRFVDPVIQLDAKAFLPWCVAIHLPSIPGLDLGTL</sequence>
<dbReference type="EMBL" id="CM035408">
    <property type="protein sequence ID" value="KAH7440828.1"/>
    <property type="molecule type" value="Genomic_DNA"/>
</dbReference>
<evidence type="ECO:0000313" key="1">
    <source>
        <dbReference type="EMBL" id="KAH7440828.1"/>
    </source>
</evidence>
<dbReference type="AlphaFoldDB" id="A0A8T2V1J3"/>
<accession>A0A8T2V1J3</accession>
<protein>
    <submittedName>
        <fullName evidence="1">Uncharacterized protein</fullName>
    </submittedName>
</protein>
<evidence type="ECO:0000313" key="2">
    <source>
        <dbReference type="Proteomes" id="UP000825935"/>
    </source>
</evidence>
<name>A0A8T2V1J3_CERRI</name>
<comment type="caution">
    <text evidence="1">The sequence shown here is derived from an EMBL/GenBank/DDBJ whole genome shotgun (WGS) entry which is preliminary data.</text>
</comment>